<evidence type="ECO:0000256" key="7">
    <source>
        <dbReference type="ARBA" id="ARBA00023136"/>
    </source>
</evidence>
<keyword evidence="2" id="KW-0813">Transport</keyword>
<feature type="transmembrane region" description="Helical" evidence="9">
    <location>
        <begin position="194"/>
        <end position="211"/>
    </location>
</feature>
<keyword evidence="4" id="KW-0997">Cell inner membrane</keyword>
<feature type="transmembrane region" description="Helical" evidence="9">
    <location>
        <begin position="325"/>
        <end position="343"/>
    </location>
</feature>
<evidence type="ECO:0000256" key="1">
    <source>
        <dbReference type="ARBA" id="ARBA00004651"/>
    </source>
</evidence>
<dbReference type="AlphaFoldDB" id="A0A6J4U2M4"/>
<dbReference type="GO" id="GO:0005886">
    <property type="term" value="C:plasma membrane"/>
    <property type="evidence" value="ECO:0007669"/>
    <property type="project" value="UniProtKB-SubCell"/>
</dbReference>
<evidence type="ECO:0008006" key="11">
    <source>
        <dbReference type="Google" id="ProtNLM"/>
    </source>
</evidence>
<dbReference type="InterPro" id="IPR001851">
    <property type="entry name" value="ABC_transp_permease"/>
</dbReference>
<evidence type="ECO:0000256" key="9">
    <source>
        <dbReference type="SAM" id="Phobius"/>
    </source>
</evidence>
<evidence type="ECO:0000256" key="5">
    <source>
        <dbReference type="ARBA" id="ARBA00022692"/>
    </source>
</evidence>
<feature type="region of interest" description="Disordered" evidence="8">
    <location>
        <begin position="1"/>
        <end position="31"/>
    </location>
</feature>
<accession>A0A6J4U2M4</accession>
<feature type="compositionally biased region" description="Low complexity" evidence="8">
    <location>
        <begin position="1"/>
        <end position="10"/>
    </location>
</feature>
<protein>
    <recommendedName>
        <fullName evidence="11">Ribose ABC transport system, permease protein RbsC</fullName>
    </recommendedName>
</protein>
<feature type="transmembrane region" description="Helical" evidence="9">
    <location>
        <begin position="78"/>
        <end position="102"/>
    </location>
</feature>
<dbReference type="PANTHER" id="PTHR32196:SF21">
    <property type="entry name" value="ABC TRANSPORTER PERMEASE PROTEIN YPHD-RELATED"/>
    <property type="match status" value="1"/>
</dbReference>
<evidence type="ECO:0000256" key="6">
    <source>
        <dbReference type="ARBA" id="ARBA00022989"/>
    </source>
</evidence>
<feature type="transmembrane region" description="Helical" evidence="9">
    <location>
        <begin position="152"/>
        <end position="169"/>
    </location>
</feature>
<dbReference type="Pfam" id="PF02653">
    <property type="entry name" value="BPD_transp_2"/>
    <property type="match status" value="1"/>
</dbReference>
<sequence>MSALPALRRLPAPPDRGGGPDDTPRRARGPALPPVLARSARLILAWVILAALLAIYIQESPRFGPREQRSVANQGMPLAIVGFGQTAVVLTGGIDLSVGSMVSLSNGVASRLADPDRPRSSMWLASIAALLVGTIGGAVNGLLVAYARLQPIIVTLATSYVFLGLALYVRPEPGGSVPLGFTDFWTGLMIDRQYPRSIVLLVALVLLWVVFRRTRLATRIYAVGSSEGAAFMSGVDVARTKVIAYTMAGLAASAAGLFLTAQTATGDVRAGDPYTLNSVAAVVLGGASLAGGAGTYVGTVAGAYVISLIPRVLFFYDVSPFYQQFYQGLILLGSVALGALGVLRMRNRLDRL</sequence>
<feature type="transmembrane region" description="Helical" evidence="9">
    <location>
        <begin position="274"/>
        <end position="293"/>
    </location>
</feature>
<dbReference type="EMBL" id="CADCWG010000038">
    <property type="protein sequence ID" value="CAA9539126.1"/>
    <property type="molecule type" value="Genomic_DNA"/>
</dbReference>
<evidence type="ECO:0000256" key="4">
    <source>
        <dbReference type="ARBA" id="ARBA00022519"/>
    </source>
</evidence>
<feature type="transmembrane region" description="Helical" evidence="9">
    <location>
        <begin position="242"/>
        <end position="262"/>
    </location>
</feature>
<evidence type="ECO:0000313" key="10">
    <source>
        <dbReference type="EMBL" id="CAA9539126.1"/>
    </source>
</evidence>
<feature type="transmembrane region" description="Helical" evidence="9">
    <location>
        <begin position="300"/>
        <end position="319"/>
    </location>
</feature>
<keyword evidence="7 9" id="KW-0472">Membrane</keyword>
<keyword evidence="3" id="KW-1003">Cell membrane</keyword>
<evidence type="ECO:0000256" key="3">
    <source>
        <dbReference type="ARBA" id="ARBA00022475"/>
    </source>
</evidence>
<feature type="transmembrane region" description="Helical" evidence="9">
    <location>
        <begin position="122"/>
        <end position="145"/>
    </location>
</feature>
<keyword evidence="5 9" id="KW-0812">Transmembrane</keyword>
<dbReference type="CDD" id="cd06579">
    <property type="entry name" value="TM_PBP1_transp_AraH_like"/>
    <property type="match status" value="1"/>
</dbReference>
<reference evidence="10" key="1">
    <citation type="submission" date="2020-02" db="EMBL/GenBank/DDBJ databases">
        <authorList>
            <person name="Meier V. D."/>
        </authorList>
    </citation>
    <scope>NUCLEOTIDE SEQUENCE</scope>
    <source>
        <strain evidence="10">AVDCRST_MAG49</strain>
    </source>
</reference>
<organism evidence="10">
    <name type="scientific">uncultured Thermomicrobiales bacterium</name>
    <dbReference type="NCBI Taxonomy" id="1645740"/>
    <lineage>
        <taxon>Bacteria</taxon>
        <taxon>Pseudomonadati</taxon>
        <taxon>Thermomicrobiota</taxon>
        <taxon>Thermomicrobia</taxon>
        <taxon>Thermomicrobiales</taxon>
        <taxon>environmental samples</taxon>
    </lineage>
</organism>
<dbReference type="GO" id="GO:0022857">
    <property type="term" value="F:transmembrane transporter activity"/>
    <property type="evidence" value="ECO:0007669"/>
    <property type="project" value="InterPro"/>
</dbReference>
<dbReference type="PANTHER" id="PTHR32196">
    <property type="entry name" value="ABC TRANSPORTER PERMEASE PROTEIN YPHD-RELATED-RELATED"/>
    <property type="match status" value="1"/>
</dbReference>
<feature type="transmembrane region" description="Helical" evidence="9">
    <location>
        <begin position="39"/>
        <end position="57"/>
    </location>
</feature>
<gene>
    <name evidence="10" type="ORF">AVDCRST_MAG49-648</name>
</gene>
<name>A0A6J4U2M4_9BACT</name>
<evidence type="ECO:0000256" key="2">
    <source>
        <dbReference type="ARBA" id="ARBA00022448"/>
    </source>
</evidence>
<keyword evidence="6 9" id="KW-1133">Transmembrane helix</keyword>
<proteinExistence type="predicted"/>
<comment type="subcellular location">
    <subcellularLocation>
        <location evidence="1">Cell membrane</location>
        <topology evidence="1">Multi-pass membrane protein</topology>
    </subcellularLocation>
</comment>
<evidence type="ECO:0000256" key="8">
    <source>
        <dbReference type="SAM" id="MobiDB-lite"/>
    </source>
</evidence>